<dbReference type="EMBL" id="JABGBN010000011">
    <property type="protein sequence ID" value="NOL52539.1"/>
    <property type="molecule type" value="Genomic_DNA"/>
</dbReference>
<keyword evidence="2" id="KW-1185">Reference proteome</keyword>
<reference evidence="1 2" key="1">
    <citation type="submission" date="2020-05" db="EMBL/GenBank/DDBJ databases">
        <authorList>
            <person name="Niu N."/>
        </authorList>
    </citation>
    <scope>NUCLEOTIDE SEQUENCE [LARGE SCALE GENOMIC DNA]</scope>
    <source>
        <strain evidence="1 2">3340-03</strain>
    </source>
</reference>
<evidence type="ECO:0000313" key="2">
    <source>
        <dbReference type="Proteomes" id="UP000537862"/>
    </source>
</evidence>
<protein>
    <submittedName>
        <fullName evidence="1">Uncharacterized protein</fullName>
    </submittedName>
</protein>
<dbReference type="Proteomes" id="UP000537862">
    <property type="component" value="Unassembled WGS sequence"/>
</dbReference>
<comment type="caution">
    <text evidence="1">The sequence shown here is derived from an EMBL/GenBank/DDBJ whole genome shotgun (WGS) entry which is preliminary data.</text>
</comment>
<name>A0A849P4E4_9BURK</name>
<sequence>MFKLLFSLILINVLLFGLGAGWFGFIPSETQIGAQVKTPTEFRPQAIIFSKE</sequence>
<gene>
    <name evidence="1" type="ORF">HKX39_10215</name>
</gene>
<evidence type="ECO:0000313" key="1">
    <source>
        <dbReference type="EMBL" id="NOL52539.1"/>
    </source>
</evidence>
<organism evidence="1 2">
    <name type="scientific">Pelistega suis</name>
    <dbReference type="NCBI Taxonomy" id="1631957"/>
    <lineage>
        <taxon>Bacteria</taxon>
        <taxon>Pseudomonadati</taxon>
        <taxon>Pseudomonadota</taxon>
        <taxon>Betaproteobacteria</taxon>
        <taxon>Burkholderiales</taxon>
        <taxon>Alcaligenaceae</taxon>
        <taxon>Pelistega</taxon>
    </lineage>
</organism>
<accession>A0A849P4E4</accession>
<proteinExistence type="predicted"/>
<dbReference type="RefSeq" id="WP_171681227.1">
    <property type="nucleotide sequence ID" value="NZ_JABGBN010000011.1"/>
</dbReference>
<dbReference type="AlphaFoldDB" id="A0A849P4E4"/>